<feature type="compositionally biased region" description="Basic and acidic residues" evidence="1">
    <location>
        <begin position="14"/>
        <end position="25"/>
    </location>
</feature>
<feature type="region of interest" description="Disordered" evidence="1">
    <location>
        <begin position="1"/>
        <end position="25"/>
    </location>
</feature>
<evidence type="ECO:0000313" key="2">
    <source>
        <dbReference type="EMBL" id="KAK7806116.1"/>
    </source>
</evidence>
<gene>
    <name evidence="2" type="ORF">U0070_008427</name>
</gene>
<feature type="compositionally biased region" description="Basic and acidic residues" evidence="1">
    <location>
        <begin position="85"/>
        <end position="98"/>
    </location>
</feature>
<proteinExistence type="predicted"/>
<protein>
    <submittedName>
        <fullName evidence="2">Uncharacterized protein</fullName>
    </submittedName>
</protein>
<keyword evidence="3" id="KW-1185">Reference proteome</keyword>
<dbReference type="Proteomes" id="UP001488838">
    <property type="component" value="Unassembled WGS sequence"/>
</dbReference>
<evidence type="ECO:0000313" key="3">
    <source>
        <dbReference type="Proteomes" id="UP001488838"/>
    </source>
</evidence>
<dbReference type="EMBL" id="JBBHLL010000313">
    <property type="protein sequence ID" value="KAK7806116.1"/>
    <property type="molecule type" value="Genomic_DNA"/>
</dbReference>
<feature type="region of interest" description="Disordered" evidence="1">
    <location>
        <begin position="68"/>
        <end position="98"/>
    </location>
</feature>
<comment type="caution">
    <text evidence="2">The sequence shown here is derived from an EMBL/GenBank/DDBJ whole genome shotgun (WGS) entry which is preliminary data.</text>
</comment>
<sequence>MTQTRKVSIQTGQDPKKSVHADETRPSAIVNGFSVSHIQRIRFNHMLVQSQSSWPCIQNLHLVMDGDRDRDPHWNTGLSSQGPNEDQKEGEHEQGSQDCKRAAMNMVKKATVELNAESFGNVSRIDISGSKDPSSGEGRLCSRRPTLEHRIEPPEVQLLHMFRQIRDEVGVGMGYLVALVLGLNGGEVDQPASLPPSPPPGQGPALLCCLGKGPTLLSAAASEERGQSSYAHDQEILELETGIIYTNADKQENGNIGSPMVQEGEHPNRLDPQNPVYAEETSPSVIVNGFSERPRASHIQRIQPHSENLVGSRARSVPVQLALVQESEYPNRLDPKNPVYAEETSPSVIVNGFSERLQASHIQRIRPHSENLLSRFEVQNTCVTTSDLAHQAAAMASSRGADAEAVHEKATSPPLQKDLASD</sequence>
<feature type="region of interest" description="Disordered" evidence="1">
    <location>
        <begin position="125"/>
        <end position="146"/>
    </location>
</feature>
<feature type="compositionally biased region" description="Polar residues" evidence="1">
    <location>
        <begin position="1"/>
        <end position="13"/>
    </location>
</feature>
<evidence type="ECO:0000256" key="1">
    <source>
        <dbReference type="SAM" id="MobiDB-lite"/>
    </source>
</evidence>
<feature type="compositionally biased region" description="Basic and acidic residues" evidence="1">
    <location>
        <begin position="401"/>
        <end position="410"/>
    </location>
</feature>
<accession>A0AAW0HVG2</accession>
<dbReference type="AlphaFoldDB" id="A0AAW0HVG2"/>
<feature type="region of interest" description="Disordered" evidence="1">
    <location>
        <begin position="395"/>
        <end position="422"/>
    </location>
</feature>
<reference evidence="2 3" key="1">
    <citation type="journal article" date="2023" name="bioRxiv">
        <title>Conserved and derived expression patterns and positive selection on dental genes reveal complex evolutionary context of ever-growing rodent molars.</title>
        <authorList>
            <person name="Calamari Z.T."/>
            <person name="Song A."/>
            <person name="Cohen E."/>
            <person name="Akter M."/>
            <person name="Roy R.D."/>
            <person name="Hallikas O."/>
            <person name="Christensen M.M."/>
            <person name="Li P."/>
            <person name="Marangoni P."/>
            <person name="Jernvall J."/>
            <person name="Klein O.D."/>
        </authorList>
    </citation>
    <scope>NUCLEOTIDE SEQUENCE [LARGE SCALE GENOMIC DNA]</scope>
    <source>
        <strain evidence="2">V071</strain>
    </source>
</reference>
<organism evidence="2 3">
    <name type="scientific">Myodes glareolus</name>
    <name type="common">Bank vole</name>
    <name type="synonym">Clethrionomys glareolus</name>
    <dbReference type="NCBI Taxonomy" id="447135"/>
    <lineage>
        <taxon>Eukaryota</taxon>
        <taxon>Metazoa</taxon>
        <taxon>Chordata</taxon>
        <taxon>Craniata</taxon>
        <taxon>Vertebrata</taxon>
        <taxon>Euteleostomi</taxon>
        <taxon>Mammalia</taxon>
        <taxon>Eutheria</taxon>
        <taxon>Euarchontoglires</taxon>
        <taxon>Glires</taxon>
        <taxon>Rodentia</taxon>
        <taxon>Myomorpha</taxon>
        <taxon>Muroidea</taxon>
        <taxon>Cricetidae</taxon>
        <taxon>Arvicolinae</taxon>
        <taxon>Myodes</taxon>
    </lineage>
</organism>
<name>A0AAW0HVG2_MYOGA</name>